<comment type="caution">
    <text evidence="2">The sequence shown here is derived from an EMBL/GenBank/DDBJ whole genome shotgun (WGS) entry which is preliminary data.</text>
</comment>
<feature type="region of interest" description="Disordered" evidence="1">
    <location>
        <begin position="91"/>
        <end position="112"/>
    </location>
</feature>
<dbReference type="EMBL" id="BART01027795">
    <property type="protein sequence ID" value="GAG97390.1"/>
    <property type="molecule type" value="Genomic_DNA"/>
</dbReference>
<gene>
    <name evidence="2" type="ORF">S01H4_49182</name>
</gene>
<name>X1BQM9_9ZZZZ</name>
<accession>X1BQM9</accession>
<reference evidence="2" key="1">
    <citation type="journal article" date="2014" name="Front. Microbiol.">
        <title>High frequency of phylogenetically diverse reductive dehalogenase-homologous genes in deep subseafloor sedimentary metagenomes.</title>
        <authorList>
            <person name="Kawai M."/>
            <person name="Futagami T."/>
            <person name="Toyoda A."/>
            <person name="Takaki Y."/>
            <person name="Nishi S."/>
            <person name="Hori S."/>
            <person name="Arai W."/>
            <person name="Tsubouchi T."/>
            <person name="Morono Y."/>
            <person name="Uchiyama I."/>
            <person name="Ito T."/>
            <person name="Fujiyama A."/>
            <person name="Inagaki F."/>
            <person name="Takami H."/>
        </authorList>
    </citation>
    <scope>NUCLEOTIDE SEQUENCE</scope>
    <source>
        <strain evidence="2">Expedition CK06-06</strain>
    </source>
</reference>
<evidence type="ECO:0000313" key="2">
    <source>
        <dbReference type="EMBL" id="GAG97390.1"/>
    </source>
</evidence>
<proteinExistence type="predicted"/>
<dbReference type="AlphaFoldDB" id="X1BQM9"/>
<feature type="non-terminal residue" evidence="2">
    <location>
        <position position="1"/>
    </location>
</feature>
<organism evidence="2">
    <name type="scientific">marine sediment metagenome</name>
    <dbReference type="NCBI Taxonomy" id="412755"/>
    <lineage>
        <taxon>unclassified sequences</taxon>
        <taxon>metagenomes</taxon>
        <taxon>ecological metagenomes</taxon>
    </lineage>
</organism>
<protein>
    <submittedName>
        <fullName evidence="2">Uncharacterized protein</fullName>
    </submittedName>
</protein>
<evidence type="ECO:0000256" key="1">
    <source>
        <dbReference type="SAM" id="MobiDB-lite"/>
    </source>
</evidence>
<sequence length="112" mass="11763">SPVASGRIVRAEIPSATVTINQTILKMPANIKPFRDMRVVLDAKARFAYGGMSVSPSRKSATRPTISISDAEPKPAAVAADASLAKVAVPPSRWNRSTNNSITGSNMANAVN</sequence>
<feature type="compositionally biased region" description="Polar residues" evidence="1">
    <location>
        <begin position="94"/>
        <end position="112"/>
    </location>
</feature>